<dbReference type="SMART" id="SM00315">
    <property type="entry name" value="RGS"/>
    <property type="match status" value="1"/>
</dbReference>
<sequence>MMYIGILISSVVSYVEAFGWETMPCFVHMFAMVCFPPCFLAPLAIGAFCHFKESRIHAKMAKHANDINLTNRSSKDKGKFTKLVSDLKSERRNLRGFNVKAIIIFLLIYGGMFTWIIFSSSLHSMMKPGDSDNGVTSCTDVIMKLTEDESDDPRHIVAYFGMILYTSSLIFISLICYYTKRHGLTDDYGITKEYSYVCILGYFTLFIYTGLYYWHVWFPERQNRYFEKDVVDPIIVFVISLTMVYGILVLWPALRTYDRGDAAAMGRVSVDSTDMIEVLNSNLYYLFIEHLKGEFSVENCLFWKKVQQFKIDYGGLGDEGGGASSLRVKRSNSMGTGLLGKSGRHVGSGGQNPIIGSDFVPGGADDTAREIYDMFIKDGAPMEVNISSEVRGKIEKEIEGKGEAIGPCVECGEARESGVQLGMDAEEGGIDMGVFDEAQSEVFKLMESDSLPRFKQGKLFKNYVEALSPKKHLLGRHIGIEHGGSKEQQKDGLGYVGDNKL</sequence>
<keyword evidence="2" id="KW-0472">Membrane</keyword>
<dbReference type="InterPro" id="IPR044926">
    <property type="entry name" value="RGS_subdomain_2"/>
</dbReference>
<feature type="transmembrane region" description="Helical" evidence="2">
    <location>
        <begin position="27"/>
        <end position="51"/>
    </location>
</feature>
<feature type="region of interest" description="Disordered" evidence="1">
    <location>
        <begin position="482"/>
        <end position="501"/>
    </location>
</feature>
<feature type="signal peptide" evidence="3">
    <location>
        <begin position="1"/>
        <end position="17"/>
    </location>
</feature>
<dbReference type="OrthoDB" id="196547at2759"/>
<dbReference type="EMBL" id="BRXZ01007726">
    <property type="protein sequence ID" value="GMI33004.1"/>
    <property type="molecule type" value="Genomic_DNA"/>
</dbReference>
<dbReference type="InterPro" id="IPR016137">
    <property type="entry name" value="RGS"/>
</dbReference>
<dbReference type="SUPFAM" id="SSF48097">
    <property type="entry name" value="Regulator of G-protein signaling, RGS"/>
    <property type="match status" value="1"/>
</dbReference>
<protein>
    <recommendedName>
        <fullName evidence="4">RGS domain-containing protein</fullName>
    </recommendedName>
</protein>
<name>A0A9W7G4S7_9STRA</name>
<feature type="transmembrane region" description="Helical" evidence="2">
    <location>
        <begin position="234"/>
        <end position="254"/>
    </location>
</feature>
<feature type="domain" description="RGS" evidence="4">
    <location>
        <begin position="284"/>
        <end position="464"/>
    </location>
</feature>
<keyword evidence="2" id="KW-1133">Transmembrane helix</keyword>
<dbReference type="PANTHER" id="PTHR10845:SF192">
    <property type="entry name" value="DOUBLE HIT, ISOFORM B"/>
    <property type="match status" value="1"/>
</dbReference>
<dbReference type="PANTHER" id="PTHR10845">
    <property type="entry name" value="REGULATOR OF G PROTEIN SIGNALING"/>
    <property type="match status" value="1"/>
</dbReference>
<reference evidence="5" key="1">
    <citation type="submission" date="2022-07" db="EMBL/GenBank/DDBJ databases">
        <title>Genome analysis of Parmales, a sister group of diatoms, reveals the evolutionary specialization of diatoms from phago-mixotrophs to photoautotrophs.</title>
        <authorList>
            <person name="Ban H."/>
            <person name="Sato S."/>
            <person name="Yoshikawa S."/>
            <person name="Kazumasa Y."/>
            <person name="Nakamura Y."/>
            <person name="Ichinomiya M."/>
            <person name="Saitoh K."/>
            <person name="Sato N."/>
            <person name="Blanc-Mathieu R."/>
            <person name="Endo H."/>
            <person name="Kuwata A."/>
            <person name="Ogata H."/>
        </authorList>
    </citation>
    <scope>NUCLEOTIDE SEQUENCE</scope>
</reference>
<evidence type="ECO:0000259" key="4">
    <source>
        <dbReference type="PROSITE" id="PS50132"/>
    </source>
</evidence>
<feature type="transmembrane region" description="Helical" evidence="2">
    <location>
        <begin position="97"/>
        <end position="118"/>
    </location>
</feature>
<evidence type="ECO:0000256" key="2">
    <source>
        <dbReference type="SAM" id="Phobius"/>
    </source>
</evidence>
<dbReference type="Gene3D" id="1.10.167.10">
    <property type="entry name" value="Regulator of G-protein Signalling 4, domain 2"/>
    <property type="match status" value="1"/>
</dbReference>
<dbReference type="InterPro" id="IPR036305">
    <property type="entry name" value="RGS_sf"/>
</dbReference>
<feature type="transmembrane region" description="Helical" evidence="2">
    <location>
        <begin position="156"/>
        <end position="178"/>
    </location>
</feature>
<evidence type="ECO:0000313" key="6">
    <source>
        <dbReference type="Proteomes" id="UP001165082"/>
    </source>
</evidence>
<accession>A0A9W7G4S7</accession>
<dbReference type="CDD" id="cd07440">
    <property type="entry name" value="RGS"/>
    <property type="match status" value="1"/>
</dbReference>
<dbReference type="Proteomes" id="UP001165082">
    <property type="component" value="Unassembled WGS sequence"/>
</dbReference>
<evidence type="ECO:0000313" key="5">
    <source>
        <dbReference type="EMBL" id="GMI33004.1"/>
    </source>
</evidence>
<feature type="chain" id="PRO_5040795713" description="RGS domain-containing protein" evidence="3">
    <location>
        <begin position="18"/>
        <end position="501"/>
    </location>
</feature>
<organism evidence="5 6">
    <name type="scientific">Triparma retinervis</name>
    <dbReference type="NCBI Taxonomy" id="2557542"/>
    <lineage>
        <taxon>Eukaryota</taxon>
        <taxon>Sar</taxon>
        <taxon>Stramenopiles</taxon>
        <taxon>Ochrophyta</taxon>
        <taxon>Bolidophyceae</taxon>
        <taxon>Parmales</taxon>
        <taxon>Triparmaceae</taxon>
        <taxon>Triparma</taxon>
    </lineage>
</organism>
<dbReference type="PROSITE" id="PS50132">
    <property type="entry name" value="RGS"/>
    <property type="match status" value="1"/>
</dbReference>
<gene>
    <name evidence="5" type="ORF">TrRE_jg7016</name>
</gene>
<dbReference type="AlphaFoldDB" id="A0A9W7G4S7"/>
<evidence type="ECO:0000256" key="1">
    <source>
        <dbReference type="SAM" id="MobiDB-lite"/>
    </source>
</evidence>
<dbReference type="Pfam" id="PF00615">
    <property type="entry name" value="RGS"/>
    <property type="match status" value="1"/>
</dbReference>
<keyword evidence="6" id="KW-1185">Reference proteome</keyword>
<feature type="transmembrane region" description="Helical" evidence="2">
    <location>
        <begin position="194"/>
        <end position="214"/>
    </location>
</feature>
<evidence type="ECO:0000256" key="3">
    <source>
        <dbReference type="SAM" id="SignalP"/>
    </source>
</evidence>
<keyword evidence="3" id="KW-0732">Signal</keyword>
<proteinExistence type="predicted"/>
<keyword evidence="2" id="KW-0812">Transmembrane</keyword>
<comment type="caution">
    <text evidence="5">The sequence shown here is derived from an EMBL/GenBank/DDBJ whole genome shotgun (WGS) entry which is preliminary data.</text>
</comment>